<dbReference type="GO" id="GO:0004516">
    <property type="term" value="F:nicotinate phosphoribosyltransferase activity"/>
    <property type="evidence" value="ECO:0007669"/>
    <property type="project" value="UniProtKB-EC"/>
</dbReference>
<keyword evidence="4" id="KW-0597">Phosphoprotein</keyword>
<evidence type="ECO:0000256" key="5">
    <source>
        <dbReference type="ARBA" id="ARBA00022598"/>
    </source>
</evidence>
<comment type="pathway">
    <text evidence="1">Cofactor biosynthesis; NAD(+) biosynthesis; nicotinate D-ribonucleotide from nicotinate: step 1/1.</text>
</comment>
<evidence type="ECO:0000313" key="8">
    <source>
        <dbReference type="EMBL" id="KKK91299.1"/>
    </source>
</evidence>
<evidence type="ECO:0000256" key="2">
    <source>
        <dbReference type="ARBA" id="ARBA00010897"/>
    </source>
</evidence>
<dbReference type="SUPFAM" id="SSF51690">
    <property type="entry name" value="Nicotinate/Quinolinate PRTase C-terminal domain-like"/>
    <property type="match status" value="1"/>
</dbReference>
<evidence type="ECO:0000256" key="6">
    <source>
        <dbReference type="ARBA" id="ARBA00022642"/>
    </source>
</evidence>
<comment type="similarity">
    <text evidence="2">Belongs to the NAPRTase family.</text>
</comment>
<protein>
    <recommendedName>
        <fullName evidence="3">nicotinate phosphoribosyltransferase</fullName>
        <ecNumber evidence="3">6.3.4.21</ecNumber>
    </recommendedName>
</protein>
<dbReference type="AlphaFoldDB" id="A0A0F9BL16"/>
<keyword evidence="6" id="KW-0662">Pyridine nucleotide biosynthesis</keyword>
<name>A0A0F9BL16_9ZZZZ</name>
<evidence type="ECO:0000256" key="3">
    <source>
        <dbReference type="ARBA" id="ARBA00013236"/>
    </source>
</evidence>
<comment type="caution">
    <text evidence="8">The sequence shown here is derived from an EMBL/GenBank/DDBJ whole genome shotgun (WGS) entry which is preliminary data.</text>
</comment>
<evidence type="ECO:0000259" key="7">
    <source>
        <dbReference type="Pfam" id="PF04095"/>
    </source>
</evidence>
<dbReference type="Pfam" id="PF04095">
    <property type="entry name" value="NAPRTase"/>
    <property type="match status" value="1"/>
</dbReference>
<keyword evidence="5" id="KW-0436">Ligase</keyword>
<dbReference type="PANTHER" id="PTHR11098:SF1">
    <property type="entry name" value="NICOTINATE PHOSPHORIBOSYLTRANSFERASE"/>
    <property type="match status" value="1"/>
</dbReference>
<organism evidence="8">
    <name type="scientific">marine sediment metagenome</name>
    <dbReference type="NCBI Taxonomy" id="412755"/>
    <lineage>
        <taxon>unclassified sequences</taxon>
        <taxon>metagenomes</taxon>
        <taxon>ecological metagenomes</taxon>
    </lineage>
</organism>
<dbReference type="InterPro" id="IPR036068">
    <property type="entry name" value="Nicotinate_pribotase-like_C"/>
</dbReference>
<feature type="non-terminal residue" evidence="8">
    <location>
        <position position="1"/>
    </location>
</feature>
<accession>A0A0F9BL16</accession>
<dbReference type="InterPro" id="IPR007229">
    <property type="entry name" value="Nic_PRibTrfase-Fam"/>
</dbReference>
<dbReference type="EMBL" id="LAZR01048717">
    <property type="protein sequence ID" value="KKK91299.1"/>
    <property type="molecule type" value="Genomic_DNA"/>
</dbReference>
<proteinExistence type="inferred from homology"/>
<dbReference type="GO" id="GO:0034355">
    <property type="term" value="P:NAD+ biosynthetic process via the salvage pathway"/>
    <property type="evidence" value="ECO:0007669"/>
    <property type="project" value="TreeGrafter"/>
</dbReference>
<dbReference type="InterPro" id="IPR041525">
    <property type="entry name" value="N/Namide_PRibTrfase"/>
</dbReference>
<dbReference type="PANTHER" id="PTHR11098">
    <property type="entry name" value="NICOTINATE PHOSPHORIBOSYLTRANSFERASE"/>
    <property type="match status" value="1"/>
</dbReference>
<feature type="domain" description="Nicotinate/nicotinamide phosphoribosyltransferase" evidence="7">
    <location>
        <begin position="4"/>
        <end position="68"/>
    </location>
</feature>
<reference evidence="8" key="1">
    <citation type="journal article" date="2015" name="Nature">
        <title>Complex archaea that bridge the gap between prokaryotes and eukaryotes.</title>
        <authorList>
            <person name="Spang A."/>
            <person name="Saw J.H."/>
            <person name="Jorgensen S.L."/>
            <person name="Zaremba-Niedzwiedzka K."/>
            <person name="Martijn J."/>
            <person name="Lind A.E."/>
            <person name="van Eijk R."/>
            <person name="Schleper C."/>
            <person name="Guy L."/>
            <person name="Ettema T.J."/>
        </authorList>
    </citation>
    <scope>NUCLEOTIDE SEQUENCE</scope>
</reference>
<gene>
    <name evidence="8" type="ORF">LCGC14_2714350</name>
</gene>
<dbReference type="GO" id="GO:0005829">
    <property type="term" value="C:cytosol"/>
    <property type="evidence" value="ECO:0007669"/>
    <property type="project" value="TreeGrafter"/>
</dbReference>
<dbReference type="EC" id="6.3.4.21" evidence="3"/>
<dbReference type="Gene3D" id="3.20.140.10">
    <property type="entry name" value="nicotinate phosphoribosyltransferase"/>
    <property type="match status" value="1"/>
</dbReference>
<evidence type="ECO:0000256" key="4">
    <source>
        <dbReference type="ARBA" id="ARBA00022553"/>
    </source>
</evidence>
<sequence>NYYCKNKIQCSFGIGTHFTNLFENSPALNMVIKMWSCEGVPVVKLSDSPGKETGDKDAIRVAKWIFSNQPLDKK</sequence>
<evidence type="ECO:0000256" key="1">
    <source>
        <dbReference type="ARBA" id="ARBA00004952"/>
    </source>
</evidence>